<sequence length="155" mass="17152">MADVESHSTPHRLLRCGDGVPQPLTPPMCGRQKKIRSTQLLIPSTILCGTETIDTMQAIHEKFQTPLPSMSLLANPSRPAFLYALAPHPALPCPALPAMKETCGARQMVHKVAWLFCLCCPSHAAFRPLPPDASRMSPWRKRGAHTLAHFMFYIS</sequence>
<organism evidence="1 2">
    <name type="scientific">Portunus trituberculatus</name>
    <name type="common">Swimming crab</name>
    <name type="synonym">Neptunus trituberculatus</name>
    <dbReference type="NCBI Taxonomy" id="210409"/>
    <lineage>
        <taxon>Eukaryota</taxon>
        <taxon>Metazoa</taxon>
        <taxon>Ecdysozoa</taxon>
        <taxon>Arthropoda</taxon>
        <taxon>Crustacea</taxon>
        <taxon>Multicrustacea</taxon>
        <taxon>Malacostraca</taxon>
        <taxon>Eumalacostraca</taxon>
        <taxon>Eucarida</taxon>
        <taxon>Decapoda</taxon>
        <taxon>Pleocyemata</taxon>
        <taxon>Brachyura</taxon>
        <taxon>Eubrachyura</taxon>
        <taxon>Portunoidea</taxon>
        <taxon>Portunidae</taxon>
        <taxon>Portuninae</taxon>
        <taxon>Portunus</taxon>
    </lineage>
</organism>
<evidence type="ECO:0000313" key="1">
    <source>
        <dbReference type="EMBL" id="MPC37267.1"/>
    </source>
</evidence>
<name>A0A5B7EVN7_PORTR</name>
<proteinExistence type="predicted"/>
<evidence type="ECO:0000313" key="2">
    <source>
        <dbReference type="Proteomes" id="UP000324222"/>
    </source>
</evidence>
<accession>A0A5B7EVN7</accession>
<comment type="caution">
    <text evidence="1">The sequence shown here is derived from an EMBL/GenBank/DDBJ whole genome shotgun (WGS) entry which is preliminary data.</text>
</comment>
<gene>
    <name evidence="1" type="ORF">E2C01_030741</name>
</gene>
<dbReference type="EMBL" id="VSRR010003731">
    <property type="protein sequence ID" value="MPC37267.1"/>
    <property type="molecule type" value="Genomic_DNA"/>
</dbReference>
<keyword evidence="2" id="KW-1185">Reference proteome</keyword>
<protein>
    <submittedName>
        <fullName evidence="1">Uncharacterized protein</fullName>
    </submittedName>
</protein>
<dbReference type="Proteomes" id="UP000324222">
    <property type="component" value="Unassembled WGS sequence"/>
</dbReference>
<dbReference type="AlphaFoldDB" id="A0A5B7EVN7"/>
<reference evidence="1 2" key="1">
    <citation type="submission" date="2019-05" db="EMBL/GenBank/DDBJ databases">
        <title>Another draft genome of Portunus trituberculatus and its Hox gene families provides insights of decapod evolution.</title>
        <authorList>
            <person name="Jeong J.-H."/>
            <person name="Song I."/>
            <person name="Kim S."/>
            <person name="Choi T."/>
            <person name="Kim D."/>
            <person name="Ryu S."/>
            <person name="Kim W."/>
        </authorList>
    </citation>
    <scope>NUCLEOTIDE SEQUENCE [LARGE SCALE GENOMIC DNA]</scope>
    <source>
        <tissue evidence="1">Muscle</tissue>
    </source>
</reference>